<protein>
    <recommendedName>
        <fullName evidence="7">Penicillin-binding protein</fullName>
    </recommendedName>
</protein>
<dbReference type="Pfam" id="PF03717">
    <property type="entry name" value="PBP_dimer"/>
    <property type="match status" value="1"/>
</dbReference>
<evidence type="ECO:0000259" key="4">
    <source>
        <dbReference type="Pfam" id="PF03717"/>
    </source>
</evidence>
<feature type="domain" description="Penicillin-binding protein dimerisation" evidence="4">
    <location>
        <begin position="59"/>
        <end position="212"/>
    </location>
</feature>
<dbReference type="STRING" id="1798535.A2V68_02170"/>
<dbReference type="PANTHER" id="PTHR30627">
    <property type="entry name" value="PEPTIDOGLYCAN D,D-TRANSPEPTIDASE"/>
    <property type="match status" value="1"/>
</dbReference>
<comment type="caution">
    <text evidence="5">The sequence shown here is derived from an EMBL/GenBank/DDBJ whole genome shotgun (WGS) entry which is preliminary data.</text>
</comment>
<evidence type="ECO:0000256" key="1">
    <source>
        <dbReference type="ARBA" id="ARBA00004370"/>
    </source>
</evidence>
<evidence type="ECO:0000259" key="3">
    <source>
        <dbReference type="Pfam" id="PF00905"/>
    </source>
</evidence>
<dbReference type="InterPro" id="IPR001460">
    <property type="entry name" value="PCN-bd_Tpept"/>
</dbReference>
<dbReference type="SUPFAM" id="SSF56601">
    <property type="entry name" value="beta-lactamase/transpeptidase-like"/>
    <property type="match status" value="1"/>
</dbReference>
<evidence type="ECO:0000313" key="5">
    <source>
        <dbReference type="EMBL" id="OGB74118.1"/>
    </source>
</evidence>
<comment type="subcellular location">
    <subcellularLocation>
        <location evidence="1">Membrane</location>
    </subcellularLocation>
</comment>
<dbReference type="EMBL" id="META01000004">
    <property type="protein sequence ID" value="OGB74118.1"/>
    <property type="molecule type" value="Genomic_DNA"/>
</dbReference>
<sequence>MAYSSASTELVQRNRLGLISLTFLLLLMLILAKVVQRQVIEHGTFVAMAREQHTVNEAVPAQRGQILVYDPQLKDYYPLATNVSLYSLNIVPTQVRRPELVAAKLMPYLANTGLEESDLLTMMKSGKVYVAPLKRRIEEAEAKEIRALDLDGVYLRTEEYRYFPEDDLAAQVIGFVNRDGLGQYGVEGYFNAELSGRQGSAQVEKSSLGSQITIGDWKVVNPENGVSVVLTIDRAIQYYVEKQLKEAVEKHGATGGSVIIMEPATGRIVAMASYPDFNPNFYNLASLENFTNMNISAVYEPGSVFKIITMAAGIDAGLVSPSTVYTDVGEVQVDDKVIKNSDLKAHGQQTMTQVLEQSLNTGAVYVVQKLGRFLFYKYLKNLGFDASTGVELDGEVPASIRPYRSWAEVDLATMAFGQGIAVTPLQLITAVGAIANGGKLMKPHIADKILYPSGAVSVDPQIVRIALKPQTAQLVAAMMVGVVERGHGQRAGVPGYRIAGKTGTAQIPKGGGYEARDTIGTFVGFGPVDDPKFVMLTRIDRPQDVQFAESSAAPLFGDIAQFLLNYWQVPPEK</sequence>
<feature type="domain" description="Penicillin-binding protein transpeptidase" evidence="3">
    <location>
        <begin position="256"/>
        <end position="560"/>
    </location>
</feature>
<dbReference type="InterPro" id="IPR005311">
    <property type="entry name" value="PBP_dimer"/>
</dbReference>
<name>A0A1F4NS64_UNCK3</name>
<keyword evidence="2" id="KW-0472">Membrane</keyword>
<dbReference type="SUPFAM" id="SSF56519">
    <property type="entry name" value="Penicillin binding protein dimerisation domain"/>
    <property type="match status" value="1"/>
</dbReference>
<accession>A0A1F4NS64</accession>
<evidence type="ECO:0000256" key="2">
    <source>
        <dbReference type="ARBA" id="ARBA00023136"/>
    </source>
</evidence>
<dbReference type="InterPro" id="IPR036138">
    <property type="entry name" value="PBP_dimer_sf"/>
</dbReference>
<dbReference type="Gene3D" id="3.30.450.330">
    <property type="match status" value="1"/>
</dbReference>
<dbReference type="PANTHER" id="PTHR30627:SF1">
    <property type="entry name" value="PEPTIDOGLYCAN D,D-TRANSPEPTIDASE FTSI"/>
    <property type="match status" value="1"/>
</dbReference>
<dbReference type="InterPro" id="IPR050515">
    <property type="entry name" value="Beta-lactam/transpept"/>
</dbReference>
<dbReference type="Gene3D" id="3.90.1310.10">
    <property type="entry name" value="Penicillin-binding protein 2a (Domain 2)"/>
    <property type="match status" value="1"/>
</dbReference>
<dbReference type="Gene3D" id="3.40.710.10">
    <property type="entry name" value="DD-peptidase/beta-lactamase superfamily"/>
    <property type="match status" value="1"/>
</dbReference>
<dbReference type="InterPro" id="IPR012338">
    <property type="entry name" value="Beta-lactam/transpept-like"/>
</dbReference>
<reference evidence="5 6" key="1">
    <citation type="journal article" date="2016" name="Nat. Commun.">
        <title>Thousands of microbial genomes shed light on interconnected biogeochemical processes in an aquifer system.</title>
        <authorList>
            <person name="Anantharaman K."/>
            <person name="Brown C.T."/>
            <person name="Hug L.A."/>
            <person name="Sharon I."/>
            <person name="Castelle C.J."/>
            <person name="Probst A.J."/>
            <person name="Thomas B.C."/>
            <person name="Singh A."/>
            <person name="Wilkins M.J."/>
            <person name="Karaoz U."/>
            <person name="Brodie E.L."/>
            <person name="Williams K.H."/>
            <person name="Hubbard S.S."/>
            <person name="Banfield J.F."/>
        </authorList>
    </citation>
    <scope>NUCLEOTIDE SEQUENCE [LARGE SCALE GENOMIC DNA]</scope>
</reference>
<dbReference type="Pfam" id="PF00905">
    <property type="entry name" value="Transpeptidase"/>
    <property type="match status" value="1"/>
</dbReference>
<dbReference type="AlphaFoldDB" id="A0A1F4NS64"/>
<dbReference type="Proteomes" id="UP000176651">
    <property type="component" value="Unassembled WGS sequence"/>
</dbReference>
<dbReference type="GO" id="GO:0005886">
    <property type="term" value="C:plasma membrane"/>
    <property type="evidence" value="ECO:0007669"/>
    <property type="project" value="TreeGrafter"/>
</dbReference>
<organism evidence="5 6">
    <name type="scientific">candidate division Kazan bacterium RBG_13_50_9</name>
    <dbReference type="NCBI Taxonomy" id="1798535"/>
    <lineage>
        <taxon>Bacteria</taxon>
        <taxon>Bacteria division Kazan-3B-28</taxon>
    </lineage>
</organism>
<gene>
    <name evidence="5" type="ORF">A2V68_02170</name>
</gene>
<evidence type="ECO:0008006" key="7">
    <source>
        <dbReference type="Google" id="ProtNLM"/>
    </source>
</evidence>
<dbReference type="GO" id="GO:0071555">
    <property type="term" value="P:cell wall organization"/>
    <property type="evidence" value="ECO:0007669"/>
    <property type="project" value="TreeGrafter"/>
</dbReference>
<dbReference type="GO" id="GO:0008658">
    <property type="term" value="F:penicillin binding"/>
    <property type="evidence" value="ECO:0007669"/>
    <property type="project" value="InterPro"/>
</dbReference>
<evidence type="ECO:0000313" key="6">
    <source>
        <dbReference type="Proteomes" id="UP000176651"/>
    </source>
</evidence>
<proteinExistence type="predicted"/>